<feature type="domain" description="B box-type" evidence="11">
    <location>
        <begin position="101"/>
        <end position="143"/>
    </location>
</feature>
<dbReference type="GO" id="GO:0061630">
    <property type="term" value="F:ubiquitin protein ligase activity"/>
    <property type="evidence" value="ECO:0000318"/>
    <property type="project" value="GO_Central"/>
</dbReference>
<dbReference type="GO" id="GO:0045087">
    <property type="term" value="P:innate immune response"/>
    <property type="evidence" value="ECO:0000318"/>
    <property type="project" value="GO_Central"/>
</dbReference>
<protein>
    <submittedName>
        <fullName evidence="14">Tripartite motif-containing protein 55-like isoform X1</fullName>
    </submittedName>
</protein>
<dbReference type="Gene3D" id="1.20.5.170">
    <property type="match status" value="1"/>
</dbReference>
<keyword evidence="2" id="KW-0963">Cytoplasm</keyword>
<dbReference type="Pfam" id="PF00643">
    <property type="entry name" value="zf-B_box"/>
    <property type="match status" value="1"/>
</dbReference>
<feature type="compositionally biased region" description="Low complexity" evidence="9">
    <location>
        <begin position="673"/>
        <end position="684"/>
    </location>
</feature>
<dbReference type="InterPro" id="IPR001841">
    <property type="entry name" value="Znf_RING"/>
</dbReference>
<dbReference type="PROSITE" id="PS00518">
    <property type="entry name" value="ZF_RING_1"/>
    <property type="match status" value="1"/>
</dbReference>
<evidence type="ECO:0000256" key="2">
    <source>
        <dbReference type="ARBA" id="ARBA00022490"/>
    </source>
</evidence>
<evidence type="ECO:0000256" key="8">
    <source>
        <dbReference type="PROSITE-ProRule" id="PRU00024"/>
    </source>
</evidence>
<evidence type="ECO:0000256" key="6">
    <source>
        <dbReference type="ARBA" id="ARBA00022833"/>
    </source>
</evidence>
<dbReference type="Proteomes" id="UP000001554">
    <property type="component" value="Chromosome 17"/>
</dbReference>
<dbReference type="SUPFAM" id="SSF57850">
    <property type="entry name" value="RING/U-box"/>
    <property type="match status" value="1"/>
</dbReference>
<dbReference type="Pfam" id="PF13445">
    <property type="entry name" value="zf-RING_UBOX"/>
    <property type="match status" value="1"/>
</dbReference>
<proteinExistence type="predicted"/>
<evidence type="ECO:0000259" key="10">
    <source>
        <dbReference type="PROSITE" id="PS50089"/>
    </source>
</evidence>
<gene>
    <name evidence="14" type="primary">LOC118404222</name>
</gene>
<evidence type="ECO:0000256" key="9">
    <source>
        <dbReference type="SAM" id="MobiDB-lite"/>
    </source>
</evidence>
<feature type="compositionally biased region" description="Basic and acidic residues" evidence="9">
    <location>
        <begin position="691"/>
        <end position="705"/>
    </location>
</feature>
<sequence>MDNLERQLTCPICLEMFNKPVLILPCQHNLCRKCANDVFQSRGTPSVVGSGGRFRCPTCRHEVVLDRHGVYGLQRNLLVENIIDIYKQEMEGTGIKITKKKEELMCEVHEEERINVYCMACQSPICSMCKVFGEHQDHEVATIPEVHSRQKIELSDCIAKQVAANDKLQSVISLLEEGCRIHEMNAREVKAAICDKFDRLYSIIEDRKGVLLSLVTEEQLEKQKVLQELIAKYSGELERAAKSVEESLLFLEEPDKAAFLTKTKELIVRINQAIESSNNANIPEQGGFNHLEVNFSKEEDVLQKLDFIKEHSSVADAETQTRGSISERAGSGSDDSNFVDSREADATSEVYETTTVTESEGMGILSDDPPSEDARGGEGAAGGPPADDDDVFITPRTQSPSSAPSTSSQSVPHYFLNNKEDMNPLQDRPPMSKASMEYYASVLNNNSDERPTEEAATAQASNEVTTKVAEETAKVAEETTARVAEVTANVTEEAASVVESKTEATTENDKEDESEVETAIGDFRRRRKFRTAQAIETAVGENTPRLITVTPEESMAIREFLSSVSSLTPPPTPTSPLRPAQDDTTEPGKPGESTQPKQTAQTAQETMGILQDEEDDIVVLGPTERKFESKNGNESITGYLRKATTAGSDVNNMDATSASVLQINHKPIRGILRRSSSEGSAGSSHGRRVRFSIEEDYKENERDSDMETELGDVEVDDAEAMGFSFLGHD</sequence>
<organism evidence="13 14">
    <name type="scientific">Branchiostoma floridae</name>
    <name type="common">Florida lancelet</name>
    <name type="synonym">Amphioxus</name>
    <dbReference type="NCBI Taxonomy" id="7739"/>
    <lineage>
        <taxon>Eukaryota</taxon>
        <taxon>Metazoa</taxon>
        <taxon>Chordata</taxon>
        <taxon>Cephalochordata</taxon>
        <taxon>Leptocardii</taxon>
        <taxon>Amphioxiformes</taxon>
        <taxon>Branchiostomatidae</taxon>
        <taxon>Branchiostoma</taxon>
    </lineage>
</organism>
<feature type="domain" description="RING-type" evidence="10">
    <location>
        <begin position="10"/>
        <end position="60"/>
    </location>
</feature>
<keyword evidence="13" id="KW-1185">Reference proteome</keyword>
<feature type="compositionally biased region" description="Low complexity" evidence="9">
    <location>
        <begin position="397"/>
        <end position="410"/>
    </location>
</feature>
<feature type="compositionally biased region" description="Low complexity" evidence="9">
    <location>
        <begin position="347"/>
        <end position="360"/>
    </location>
</feature>
<dbReference type="InterPro" id="IPR003649">
    <property type="entry name" value="Bbox_C"/>
</dbReference>
<dbReference type="InterPro" id="IPR013083">
    <property type="entry name" value="Znf_RING/FYVE/PHD"/>
</dbReference>
<accession>A0A9J7HJC1</accession>
<feature type="region of interest" description="Disordered" evidence="9">
    <location>
        <begin position="314"/>
        <end position="466"/>
    </location>
</feature>
<evidence type="ECO:0000256" key="5">
    <source>
        <dbReference type="ARBA" id="ARBA00022786"/>
    </source>
</evidence>
<dbReference type="GeneID" id="118404222"/>
<dbReference type="SMART" id="SM00336">
    <property type="entry name" value="BBOX"/>
    <property type="match status" value="1"/>
</dbReference>
<evidence type="ECO:0000259" key="11">
    <source>
        <dbReference type="PROSITE" id="PS50119"/>
    </source>
</evidence>
<evidence type="ECO:0000259" key="12">
    <source>
        <dbReference type="PROSITE" id="PS51262"/>
    </source>
</evidence>
<dbReference type="Gene3D" id="3.30.40.10">
    <property type="entry name" value="Zinc/RING finger domain, C3HC4 (zinc finger)"/>
    <property type="match status" value="1"/>
</dbReference>
<keyword evidence="7" id="KW-0175">Coiled coil</keyword>
<evidence type="ECO:0000313" key="14">
    <source>
        <dbReference type="RefSeq" id="XP_035659142.1"/>
    </source>
</evidence>
<feature type="domain" description="COS" evidence="12">
    <location>
        <begin position="251"/>
        <end position="308"/>
    </location>
</feature>
<evidence type="ECO:0000256" key="3">
    <source>
        <dbReference type="ARBA" id="ARBA00022723"/>
    </source>
</evidence>
<dbReference type="PROSITE" id="PS50119">
    <property type="entry name" value="ZF_BBOX"/>
    <property type="match status" value="1"/>
</dbReference>
<keyword evidence="5" id="KW-0833">Ubl conjugation pathway</keyword>
<feature type="region of interest" description="Disordered" evidence="9">
    <location>
        <begin position="491"/>
        <end position="519"/>
    </location>
</feature>
<evidence type="ECO:0000313" key="13">
    <source>
        <dbReference type="Proteomes" id="UP000001554"/>
    </source>
</evidence>
<dbReference type="InterPro" id="IPR027370">
    <property type="entry name" value="Znf-RING_euk"/>
</dbReference>
<keyword evidence="6" id="KW-0862">Zinc</keyword>
<name>A0A9J7HJC1_BRAFL</name>
<reference evidence="14" key="2">
    <citation type="submission" date="2025-08" db="UniProtKB">
        <authorList>
            <consortium name="RefSeq"/>
        </authorList>
    </citation>
    <scope>IDENTIFICATION</scope>
    <source>
        <strain evidence="14">S238N-H82</strain>
        <tissue evidence="14">Testes</tissue>
    </source>
</reference>
<dbReference type="GO" id="GO:0030018">
    <property type="term" value="C:Z disc"/>
    <property type="evidence" value="ECO:0007669"/>
    <property type="project" value="UniProtKB-SubCell"/>
</dbReference>
<dbReference type="GO" id="GO:0005737">
    <property type="term" value="C:cytoplasm"/>
    <property type="evidence" value="ECO:0000318"/>
    <property type="project" value="GO_Central"/>
</dbReference>
<evidence type="ECO:0000256" key="4">
    <source>
        <dbReference type="ARBA" id="ARBA00022771"/>
    </source>
</evidence>
<reference evidence="13" key="1">
    <citation type="journal article" date="2020" name="Nat. Ecol. Evol.">
        <title>Deeply conserved synteny resolves early events in vertebrate evolution.</title>
        <authorList>
            <person name="Simakov O."/>
            <person name="Marletaz F."/>
            <person name="Yue J.X."/>
            <person name="O'Connell B."/>
            <person name="Jenkins J."/>
            <person name="Brandt A."/>
            <person name="Calef R."/>
            <person name="Tung C.H."/>
            <person name="Huang T.K."/>
            <person name="Schmutz J."/>
            <person name="Satoh N."/>
            <person name="Yu J.K."/>
            <person name="Putnam N.H."/>
            <person name="Green R.E."/>
            <person name="Rokhsar D.S."/>
        </authorList>
    </citation>
    <scope>NUCLEOTIDE SEQUENCE [LARGE SCALE GENOMIC DNA]</scope>
    <source>
        <strain evidence="13">S238N-H82</strain>
    </source>
</reference>
<dbReference type="PROSITE" id="PS50089">
    <property type="entry name" value="ZF_RING_2"/>
    <property type="match status" value="1"/>
</dbReference>
<dbReference type="InterPro" id="IPR017907">
    <property type="entry name" value="Znf_RING_CS"/>
</dbReference>
<dbReference type="CDD" id="cd19788">
    <property type="entry name" value="Bbox2_MuRF"/>
    <property type="match status" value="1"/>
</dbReference>
<keyword evidence="4 8" id="KW-0863">Zinc-finger</keyword>
<dbReference type="KEGG" id="bfo:118404222"/>
<dbReference type="GO" id="GO:0008270">
    <property type="term" value="F:zinc ion binding"/>
    <property type="evidence" value="ECO:0007669"/>
    <property type="project" value="UniProtKB-KW"/>
</dbReference>
<dbReference type="RefSeq" id="XP_035659142.1">
    <property type="nucleotide sequence ID" value="XM_035803249.1"/>
</dbReference>
<feature type="region of interest" description="Disordered" evidence="9">
    <location>
        <begin position="560"/>
        <end position="613"/>
    </location>
</feature>
<dbReference type="PANTHER" id="PTHR24103">
    <property type="entry name" value="E3 UBIQUITIN-PROTEIN LIGASE TRIM"/>
    <property type="match status" value="1"/>
</dbReference>
<dbReference type="SUPFAM" id="SSF57845">
    <property type="entry name" value="B-box zinc-binding domain"/>
    <property type="match status" value="1"/>
</dbReference>
<feature type="compositionally biased region" description="Polar residues" evidence="9">
    <location>
        <begin position="592"/>
        <end position="605"/>
    </location>
</feature>
<dbReference type="OMA" id="EMMCEVH"/>
<comment type="subcellular location">
    <subcellularLocation>
        <location evidence="1">Cytoplasm</location>
        <location evidence="1">Myofibril</location>
        <location evidence="1">Sarcomere</location>
        <location evidence="1">Z line</location>
    </subcellularLocation>
</comment>
<dbReference type="Gene3D" id="3.30.160.60">
    <property type="entry name" value="Classic Zinc Finger"/>
    <property type="match status" value="1"/>
</dbReference>
<dbReference type="SMART" id="SM00184">
    <property type="entry name" value="RING"/>
    <property type="match status" value="1"/>
</dbReference>
<dbReference type="InterPro" id="IPR000315">
    <property type="entry name" value="Znf_B-box"/>
</dbReference>
<dbReference type="FunFam" id="3.30.40.10:FF:000014">
    <property type="entry name" value="probable E3 ubiquitin-protein ligase MID2"/>
    <property type="match status" value="1"/>
</dbReference>
<dbReference type="PROSITE" id="PS51262">
    <property type="entry name" value="COS"/>
    <property type="match status" value="1"/>
</dbReference>
<dbReference type="AlphaFoldDB" id="A0A9J7HJC1"/>
<dbReference type="CDD" id="cd16577">
    <property type="entry name" value="RING-HC_MuRF_C-II"/>
    <property type="match status" value="1"/>
</dbReference>
<keyword evidence="3" id="KW-0479">Metal-binding</keyword>
<dbReference type="SMART" id="SM00502">
    <property type="entry name" value="BBC"/>
    <property type="match status" value="1"/>
</dbReference>
<dbReference type="InterPro" id="IPR050143">
    <property type="entry name" value="TRIM/RBCC"/>
</dbReference>
<evidence type="ECO:0000256" key="1">
    <source>
        <dbReference type="ARBA" id="ARBA00004216"/>
    </source>
</evidence>
<feature type="region of interest" description="Disordered" evidence="9">
    <location>
        <begin position="672"/>
        <end position="710"/>
    </location>
</feature>
<dbReference type="InterPro" id="IPR017903">
    <property type="entry name" value="COS_domain"/>
</dbReference>
<evidence type="ECO:0000256" key="7">
    <source>
        <dbReference type="ARBA" id="ARBA00023054"/>
    </source>
</evidence>